<sequence>MELTRRDATAALAAVGATGGVALAALREGDRAEDEGTLDEESVRASMVAVATVVYPSAVDGVEAFVNRFLDGRLTGSTHADGLHTAVSELDDAARSWHGVPIADLSESDCDRLLREVGADIAEEDRDGTLAERVRYYVVNELLLALYASPTGGELVGLENPQGHPGGTESYQRGPR</sequence>
<dbReference type="AlphaFoldDB" id="B9LRE8"/>
<protein>
    <recommendedName>
        <fullName evidence="4">Gluconate 2-dehydrogenase subunit 3 family protein</fullName>
    </recommendedName>
</protein>
<dbReference type="eggNOG" id="arCOG04549">
    <property type="taxonomic scope" value="Archaea"/>
</dbReference>
<gene>
    <name evidence="2" type="ordered locus">Hlac_0166</name>
</gene>
<dbReference type="Proteomes" id="UP000000740">
    <property type="component" value="Chromosome 1"/>
</dbReference>
<dbReference type="Pfam" id="PF13618">
    <property type="entry name" value="Gluconate_2-dh3"/>
    <property type="match status" value="1"/>
</dbReference>
<dbReference type="RefSeq" id="WP_012659413.1">
    <property type="nucleotide sequence ID" value="NC_012029.1"/>
</dbReference>
<evidence type="ECO:0000313" key="3">
    <source>
        <dbReference type="Proteomes" id="UP000000740"/>
    </source>
</evidence>
<evidence type="ECO:0008006" key="4">
    <source>
        <dbReference type="Google" id="ProtNLM"/>
    </source>
</evidence>
<dbReference type="EMBL" id="CP001365">
    <property type="protein sequence ID" value="ACM55771.1"/>
    <property type="molecule type" value="Genomic_DNA"/>
</dbReference>
<accession>B9LRE8</accession>
<dbReference type="HOGENOM" id="CLU_1551784_0_0_2"/>
<organism evidence="2 3">
    <name type="scientific">Halorubrum lacusprofundi (strain ATCC 49239 / DSM 5036 / JCM 8891 / ACAM 34)</name>
    <dbReference type="NCBI Taxonomy" id="416348"/>
    <lineage>
        <taxon>Archaea</taxon>
        <taxon>Methanobacteriati</taxon>
        <taxon>Methanobacteriota</taxon>
        <taxon>Stenosarchaea group</taxon>
        <taxon>Halobacteria</taxon>
        <taxon>Halobacteriales</taxon>
        <taxon>Haloferacaceae</taxon>
        <taxon>Halorubrum</taxon>
    </lineage>
</organism>
<dbReference type="GeneID" id="7402095"/>
<dbReference type="InterPro" id="IPR027056">
    <property type="entry name" value="Gluconate_2DH_su3"/>
</dbReference>
<proteinExistence type="predicted"/>
<feature type="region of interest" description="Disordered" evidence="1">
    <location>
        <begin position="156"/>
        <end position="176"/>
    </location>
</feature>
<dbReference type="KEGG" id="hla:Hlac_0166"/>
<reference evidence="2 3" key="1">
    <citation type="journal article" date="2016" name="Stand. Genomic Sci.">
        <title>Complete genome sequence of the Antarctic Halorubrum lacusprofundi type strain ACAM 34.</title>
        <authorList>
            <person name="Anderson I.J."/>
            <person name="DasSarma P."/>
            <person name="Lucas S."/>
            <person name="Copeland A."/>
            <person name="Lapidus A."/>
            <person name="Del Rio T.G."/>
            <person name="Tice H."/>
            <person name="Dalin E."/>
            <person name="Bruce D.C."/>
            <person name="Goodwin L."/>
            <person name="Pitluck S."/>
            <person name="Sims D."/>
            <person name="Brettin T.S."/>
            <person name="Detter J.C."/>
            <person name="Han C.S."/>
            <person name="Larimer F."/>
            <person name="Hauser L."/>
            <person name="Land M."/>
            <person name="Ivanova N."/>
            <person name="Richardson P."/>
            <person name="Cavicchioli R."/>
            <person name="DasSarma S."/>
            <person name="Woese C.R."/>
            <person name="Kyrpides N.C."/>
        </authorList>
    </citation>
    <scope>NUCLEOTIDE SEQUENCE [LARGE SCALE GENOMIC DNA]</scope>
    <source>
        <strain evidence="3">ATCC 49239 / DSM 5036 / JCM 8891 / ACAM 34</strain>
    </source>
</reference>
<keyword evidence="3" id="KW-1185">Reference proteome</keyword>
<evidence type="ECO:0000256" key="1">
    <source>
        <dbReference type="SAM" id="MobiDB-lite"/>
    </source>
</evidence>
<evidence type="ECO:0000313" key="2">
    <source>
        <dbReference type="EMBL" id="ACM55771.1"/>
    </source>
</evidence>
<name>B9LRE8_HALLT</name>